<sequence length="512" mass="58418">MSGLFQDFAKKASISASAWKDSLKPNLESLKPNLVAFKEKFGEFVADVQEELGRGDDLRYEWNRLQTFVDWPLDKPRPAELAKAGFFFAPSPDAPDRCAHFCADKFFASWEPEDDPWEVLCANCPDCSFVHGASGNVPLPSAYSAQEGDEPQKRNAVAELTNYLSMALERAAKSRAWKGEDTAEEDEEEERKDLAPARPSPRGNQVEETPAGEAGGLQVKSKVKRRSKKTGKAKGSEAAEEFPSAVLGTAEESEGDTTPRTILSKEEWNHFNVLLSNAVKSMQSRWNSQMTAADTKLDNLKIKVKSLQHRTKIIAGGDWLEPKRKELESIDRDCEEKRKISSSLQEEIEELQRQAEENRRELELLKNQEALKDEWDRKVREAVEEVEELQDTKSRLEGEISELEDHKQEMMDQAESDKERIREDISSLKASKKEVENQMVELEETIQRRTKELEMYEQKLQDIGRREQSAISKQAELEEREKNVLSKEADLQSREQWVLQKEGEQRAAKGKK</sequence>
<dbReference type="GO" id="GO:0005737">
    <property type="term" value="C:cytoplasm"/>
    <property type="evidence" value="ECO:0007669"/>
    <property type="project" value="TreeGrafter"/>
</dbReference>
<dbReference type="GO" id="GO:0051726">
    <property type="term" value="P:regulation of cell cycle"/>
    <property type="evidence" value="ECO:0007669"/>
    <property type="project" value="TreeGrafter"/>
</dbReference>
<dbReference type="Gene3D" id="1.10.1170.10">
    <property type="entry name" value="Inhibitor Of Apoptosis Protein (2mihbC-IAP-1), Chain A"/>
    <property type="match status" value="1"/>
</dbReference>
<dbReference type="SUPFAM" id="SSF57924">
    <property type="entry name" value="Inhibitor of apoptosis (IAP) repeat"/>
    <property type="match status" value="1"/>
</dbReference>
<accession>A0A7S0E2V5</accession>
<dbReference type="InterPro" id="IPR050784">
    <property type="entry name" value="IAP"/>
</dbReference>
<dbReference type="SMART" id="SM00238">
    <property type="entry name" value="BIR"/>
    <property type="match status" value="1"/>
</dbReference>
<reference evidence="2" key="1">
    <citation type="submission" date="2021-01" db="EMBL/GenBank/DDBJ databases">
        <authorList>
            <person name="Corre E."/>
            <person name="Pelletier E."/>
            <person name="Niang G."/>
            <person name="Scheremetjew M."/>
            <person name="Finn R."/>
            <person name="Kale V."/>
            <person name="Holt S."/>
            <person name="Cochrane G."/>
            <person name="Meng A."/>
            <person name="Brown T."/>
            <person name="Cohen L."/>
        </authorList>
    </citation>
    <scope>NUCLEOTIDE SEQUENCE</scope>
    <source>
        <strain evidence="2">CCMP325</strain>
    </source>
</reference>
<dbReference type="Pfam" id="PF00653">
    <property type="entry name" value="BIR"/>
    <property type="match status" value="1"/>
</dbReference>
<name>A0A7S0E2V5_9CRYP</name>
<dbReference type="GO" id="GO:0005634">
    <property type="term" value="C:nucleus"/>
    <property type="evidence" value="ECO:0007669"/>
    <property type="project" value="TreeGrafter"/>
</dbReference>
<evidence type="ECO:0000256" key="1">
    <source>
        <dbReference type="SAM" id="MobiDB-lite"/>
    </source>
</evidence>
<dbReference type="PROSITE" id="PS50143">
    <property type="entry name" value="BIR_REPEAT_2"/>
    <property type="match status" value="1"/>
</dbReference>
<dbReference type="AlphaFoldDB" id="A0A7S0E2V5"/>
<dbReference type="EMBL" id="HBEO01006304">
    <property type="protein sequence ID" value="CAD8472938.1"/>
    <property type="molecule type" value="Transcribed_RNA"/>
</dbReference>
<feature type="region of interest" description="Disordered" evidence="1">
    <location>
        <begin position="390"/>
        <end position="419"/>
    </location>
</feature>
<feature type="compositionally biased region" description="Basic and acidic residues" evidence="1">
    <location>
        <begin position="477"/>
        <end position="493"/>
    </location>
</feature>
<dbReference type="PANTHER" id="PTHR10044:SF139">
    <property type="entry name" value="DEATH-ASSOCIATED INHIBITOR OF APOPTOSIS 2"/>
    <property type="match status" value="1"/>
</dbReference>
<evidence type="ECO:0000313" key="2">
    <source>
        <dbReference type="EMBL" id="CAD8472938.1"/>
    </source>
</evidence>
<feature type="compositionally biased region" description="Basic residues" evidence="1">
    <location>
        <begin position="221"/>
        <end position="232"/>
    </location>
</feature>
<organism evidence="2">
    <name type="scientific">Hanusia phi</name>
    <dbReference type="NCBI Taxonomy" id="3032"/>
    <lineage>
        <taxon>Eukaryota</taxon>
        <taxon>Cryptophyceae</taxon>
        <taxon>Pyrenomonadales</taxon>
        <taxon>Geminigeraceae</taxon>
        <taxon>Hanusia</taxon>
    </lineage>
</organism>
<feature type="region of interest" description="Disordered" evidence="1">
    <location>
        <begin position="477"/>
        <end position="512"/>
    </location>
</feature>
<protein>
    <submittedName>
        <fullName evidence="2">Uncharacterized protein</fullName>
    </submittedName>
</protein>
<dbReference type="InterPro" id="IPR001370">
    <property type="entry name" value="BIR_rpt"/>
</dbReference>
<feature type="region of interest" description="Disordered" evidence="1">
    <location>
        <begin position="174"/>
        <end position="258"/>
    </location>
</feature>
<dbReference type="PANTHER" id="PTHR10044">
    <property type="entry name" value="INHIBITOR OF APOPTOSIS"/>
    <property type="match status" value="1"/>
</dbReference>
<gene>
    <name evidence="2" type="ORF">HPHI1048_LOCUS4458</name>
</gene>
<feature type="compositionally biased region" description="Basic and acidic residues" evidence="1">
    <location>
        <begin position="501"/>
        <end position="512"/>
    </location>
</feature>
<proteinExistence type="predicted"/>